<dbReference type="InterPro" id="IPR002547">
    <property type="entry name" value="tRNA-bd_dom"/>
</dbReference>
<dbReference type="NCBIfam" id="TIGR02222">
    <property type="entry name" value="chap_CsaA"/>
    <property type="match status" value="1"/>
</dbReference>
<dbReference type="PROSITE" id="PS50886">
    <property type="entry name" value="TRBD"/>
    <property type="match status" value="1"/>
</dbReference>
<dbReference type="SUPFAM" id="SSF50249">
    <property type="entry name" value="Nucleic acid-binding proteins"/>
    <property type="match status" value="1"/>
</dbReference>
<evidence type="ECO:0000256" key="3">
    <source>
        <dbReference type="PROSITE-ProRule" id="PRU00209"/>
    </source>
</evidence>
<dbReference type="RefSeq" id="WP_013070351.1">
    <property type="nucleotide sequence ID" value="NZ_CAJXAW010000041.1"/>
</dbReference>
<dbReference type="FunFam" id="2.40.50.140:FF:000165">
    <property type="entry name" value="Chaperone CsaA"/>
    <property type="match status" value="1"/>
</dbReference>
<evidence type="ECO:0000256" key="1">
    <source>
        <dbReference type="ARBA" id="ARBA00022555"/>
    </source>
</evidence>
<dbReference type="AlphaFoldDB" id="A0A3D5J7V0"/>
<evidence type="ECO:0000259" key="4">
    <source>
        <dbReference type="PROSITE" id="PS50886"/>
    </source>
</evidence>
<evidence type="ECO:0000313" key="6">
    <source>
        <dbReference type="Proteomes" id="UP000264330"/>
    </source>
</evidence>
<reference evidence="5 6" key="1">
    <citation type="journal article" date="2018" name="Nat. Biotechnol.">
        <title>A standardized bacterial taxonomy based on genome phylogeny substantially revises the tree of life.</title>
        <authorList>
            <person name="Parks D.H."/>
            <person name="Chuvochina M."/>
            <person name="Waite D.W."/>
            <person name="Rinke C."/>
            <person name="Skarshewski A."/>
            <person name="Chaumeil P.A."/>
            <person name="Hugenholtz P."/>
        </authorList>
    </citation>
    <scope>NUCLEOTIDE SEQUENCE [LARGE SCALE GENOMIC DNA]</scope>
    <source>
        <strain evidence="5">UBA9359</strain>
    </source>
</reference>
<dbReference type="NCBIfam" id="NF007494">
    <property type="entry name" value="PRK10089.1-3"/>
    <property type="match status" value="1"/>
</dbReference>
<accession>A0A3D5J7V0</accession>
<organism evidence="5 6">
    <name type="scientific">Zunongwangia profunda</name>
    <dbReference type="NCBI Taxonomy" id="398743"/>
    <lineage>
        <taxon>Bacteria</taxon>
        <taxon>Pseudomonadati</taxon>
        <taxon>Bacteroidota</taxon>
        <taxon>Flavobacteriia</taxon>
        <taxon>Flavobacteriales</taxon>
        <taxon>Flavobacteriaceae</taxon>
        <taxon>Zunongwangia</taxon>
    </lineage>
</organism>
<dbReference type="Proteomes" id="UP000264330">
    <property type="component" value="Unassembled WGS sequence"/>
</dbReference>
<dbReference type="InterPro" id="IPR008231">
    <property type="entry name" value="CsaA"/>
</dbReference>
<dbReference type="EMBL" id="DPMF01000457">
    <property type="protein sequence ID" value="HCV83336.1"/>
    <property type="molecule type" value="Genomic_DNA"/>
</dbReference>
<feature type="domain" description="TRNA-binding" evidence="4">
    <location>
        <begin position="7"/>
        <end position="111"/>
    </location>
</feature>
<dbReference type="PANTHER" id="PTHR11586:SF37">
    <property type="entry name" value="TRNA-BINDING DOMAIN-CONTAINING PROTEIN"/>
    <property type="match status" value="1"/>
</dbReference>
<evidence type="ECO:0000313" key="5">
    <source>
        <dbReference type="EMBL" id="HCV83336.1"/>
    </source>
</evidence>
<sequence>MEISWKDFEKVEMRVGTIIEAKQFPEARKPAYKLKIDFGKHIGFRKTSAQITRNYEPQDLVGKQVIAVINFPDKQIANFMSECLVLGAVGDHNDIVLIEPGLEVENGIRIG</sequence>
<dbReference type="InterPro" id="IPR051270">
    <property type="entry name" value="Tyrosine-tRNA_ligase_regulator"/>
</dbReference>
<dbReference type="PANTHER" id="PTHR11586">
    <property type="entry name" value="TRNA-AMINOACYLATION COFACTOR ARC1 FAMILY MEMBER"/>
    <property type="match status" value="1"/>
</dbReference>
<dbReference type="InterPro" id="IPR012340">
    <property type="entry name" value="NA-bd_OB-fold"/>
</dbReference>
<keyword evidence="1 3" id="KW-0820">tRNA-binding</keyword>
<evidence type="ECO:0000256" key="2">
    <source>
        <dbReference type="ARBA" id="ARBA00022884"/>
    </source>
</evidence>
<protein>
    <submittedName>
        <fullName evidence="5">tRNA-binding protein</fullName>
    </submittedName>
</protein>
<dbReference type="CDD" id="cd02798">
    <property type="entry name" value="tRNA_bind_CsaA"/>
    <property type="match status" value="1"/>
</dbReference>
<name>A0A3D5J7V0_9FLAO</name>
<dbReference type="Pfam" id="PF01588">
    <property type="entry name" value="tRNA_bind"/>
    <property type="match status" value="1"/>
</dbReference>
<comment type="caution">
    <text evidence="5">The sequence shown here is derived from an EMBL/GenBank/DDBJ whole genome shotgun (WGS) entry which is preliminary data.</text>
</comment>
<gene>
    <name evidence="5" type="ORF">DGQ38_20050</name>
</gene>
<dbReference type="GO" id="GO:0000049">
    <property type="term" value="F:tRNA binding"/>
    <property type="evidence" value="ECO:0007669"/>
    <property type="project" value="UniProtKB-UniRule"/>
</dbReference>
<dbReference type="OMA" id="ANFMSEC"/>
<keyword evidence="2 3" id="KW-0694">RNA-binding</keyword>
<dbReference type="NCBIfam" id="NF007495">
    <property type="entry name" value="PRK10089.1-4"/>
    <property type="match status" value="1"/>
</dbReference>
<dbReference type="Gene3D" id="2.40.50.140">
    <property type="entry name" value="Nucleic acid-binding proteins"/>
    <property type="match status" value="1"/>
</dbReference>
<proteinExistence type="predicted"/>